<gene>
    <name evidence="2" type="ORF">MEUPH1_LOCUS26861</name>
</gene>
<organism evidence="2 3">
    <name type="scientific">Macrosiphum euphorbiae</name>
    <name type="common">potato aphid</name>
    <dbReference type="NCBI Taxonomy" id="13131"/>
    <lineage>
        <taxon>Eukaryota</taxon>
        <taxon>Metazoa</taxon>
        <taxon>Ecdysozoa</taxon>
        <taxon>Arthropoda</taxon>
        <taxon>Hexapoda</taxon>
        <taxon>Insecta</taxon>
        <taxon>Pterygota</taxon>
        <taxon>Neoptera</taxon>
        <taxon>Paraneoptera</taxon>
        <taxon>Hemiptera</taxon>
        <taxon>Sternorrhyncha</taxon>
        <taxon>Aphidomorpha</taxon>
        <taxon>Aphidoidea</taxon>
        <taxon>Aphididae</taxon>
        <taxon>Macrosiphini</taxon>
        <taxon>Macrosiphum</taxon>
    </lineage>
</organism>
<protein>
    <submittedName>
        <fullName evidence="2">Uncharacterized protein</fullName>
    </submittedName>
</protein>
<name>A0AAV0XWP2_9HEMI</name>
<feature type="chain" id="PRO_5043617476" evidence="1">
    <location>
        <begin position="25"/>
        <end position="172"/>
    </location>
</feature>
<dbReference type="EMBL" id="CARXXK010001085">
    <property type="protein sequence ID" value="CAI6373064.1"/>
    <property type="molecule type" value="Genomic_DNA"/>
</dbReference>
<sequence>MKTINSLFLYISLLISLFSRNVSTFCGNDDQIDNLRTSLIIHETSFSIMAGLSAIPFTAAIISPGHAMASTNFAVQLKEGFEEMKDSMNKDHADYKKCFEIVDKTATATTVIKTTSVGLSIAAMIPGVGLALVPPRVAASISAMIIIRDGLTHWQENDCQYATTRDCNLLTL</sequence>
<keyword evidence="3" id="KW-1185">Reference proteome</keyword>
<proteinExistence type="predicted"/>
<dbReference type="AlphaFoldDB" id="A0AAV0XWP2"/>
<keyword evidence="1" id="KW-0732">Signal</keyword>
<evidence type="ECO:0000256" key="1">
    <source>
        <dbReference type="SAM" id="SignalP"/>
    </source>
</evidence>
<accession>A0AAV0XWP2</accession>
<comment type="caution">
    <text evidence="2">The sequence shown here is derived from an EMBL/GenBank/DDBJ whole genome shotgun (WGS) entry which is preliminary data.</text>
</comment>
<feature type="signal peptide" evidence="1">
    <location>
        <begin position="1"/>
        <end position="24"/>
    </location>
</feature>
<reference evidence="2 3" key="1">
    <citation type="submission" date="2023-01" db="EMBL/GenBank/DDBJ databases">
        <authorList>
            <person name="Whitehead M."/>
        </authorList>
    </citation>
    <scope>NUCLEOTIDE SEQUENCE [LARGE SCALE GENOMIC DNA]</scope>
</reference>
<evidence type="ECO:0000313" key="2">
    <source>
        <dbReference type="EMBL" id="CAI6373064.1"/>
    </source>
</evidence>
<dbReference type="Proteomes" id="UP001160148">
    <property type="component" value="Unassembled WGS sequence"/>
</dbReference>
<evidence type="ECO:0000313" key="3">
    <source>
        <dbReference type="Proteomes" id="UP001160148"/>
    </source>
</evidence>